<evidence type="ECO:0000313" key="4">
    <source>
        <dbReference type="EMBL" id="GBO16432.1"/>
    </source>
</evidence>
<dbReference type="PANTHER" id="PTHR46060">
    <property type="entry name" value="MARINER MOS1 TRANSPOSASE-LIKE PROTEIN"/>
    <property type="match status" value="1"/>
</dbReference>
<name>A0A4Y2UY15_ARAVE</name>
<evidence type="ECO:0000313" key="5">
    <source>
        <dbReference type="EMBL" id="GBO16433.1"/>
    </source>
</evidence>
<dbReference type="InterPro" id="IPR052709">
    <property type="entry name" value="Transposase-MT_Hybrid"/>
</dbReference>
<organism evidence="2 6">
    <name type="scientific">Araneus ventricosus</name>
    <name type="common">Orbweaver spider</name>
    <name type="synonym">Epeira ventricosa</name>
    <dbReference type="NCBI Taxonomy" id="182803"/>
    <lineage>
        <taxon>Eukaryota</taxon>
        <taxon>Metazoa</taxon>
        <taxon>Ecdysozoa</taxon>
        <taxon>Arthropoda</taxon>
        <taxon>Chelicerata</taxon>
        <taxon>Arachnida</taxon>
        <taxon>Araneae</taxon>
        <taxon>Araneomorphae</taxon>
        <taxon>Entelegynae</taxon>
        <taxon>Araneoidea</taxon>
        <taxon>Araneidae</taxon>
        <taxon>Araneus</taxon>
    </lineage>
</organism>
<accession>A0A4Y2UY15</accession>
<feature type="domain" description="Mos1 transposase HTH" evidence="1">
    <location>
        <begin position="12"/>
        <end position="58"/>
    </location>
</feature>
<protein>
    <recommendedName>
        <fullName evidence="1">Mos1 transposase HTH domain-containing protein</fullName>
    </recommendedName>
</protein>
<evidence type="ECO:0000313" key="2">
    <source>
        <dbReference type="EMBL" id="GBO16417.1"/>
    </source>
</evidence>
<dbReference type="EMBL" id="BGPR01040327">
    <property type="protein sequence ID" value="GBO16432.1"/>
    <property type="molecule type" value="Genomic_DNA"/>
</dbReference>
<dbReference type="EMBL" id="BGPR01040328">
    <property type="protein sequence ID" value="GBO16433.1"/>
    <property type="molecule type" value="Genomic_DNA"/>
</dbReference>
<proteinExistence type="predicted"/>
<dbReference type="EMBL" id="BGPR01040308">
    <property type="protein sequence ID" value="GBO16417.1"/>
    <property type="molecule type" value="Genomic_DNA"/>
</dbReference>
<dbReference type="Pfam" id="PF17906">
    <property type="entry name" value="HTH_48"/>
    <property type="match status" value="1"/>
</dbReference>
<dbReference type="AlphaFoldDB" id="A0A4Y2UY15"/>
<dbReference type="InterPro" id="IPR041426">
    <property type="entry name" value="Mos1_HTH"/>
</dbReference>
<dbReference type="EMBL" id="BGPR01040313">
    <property type="protein sequence ID" value="GBO16422.1"/>
    <property type="molecule type" value="Genomic_DNA"/>
</dbReference>
<sequence length="97" mass="11378">MPTRIDAPAKCELRSVIRFYQAEGNSAAETHRRMRRECGRNFMSDCVVREWCRKFKDGRTDVRDEEEQERKSVATEDLVKRLPCSFWGSLNGTYLIS</sequence>
<comment type="caution">
    <text evidence="2">The sequence shown here is derived from an EMBL/GenBank/DDBJ whole genome shotgun (WGS) entry which is preliminary data.</text>
</comment>
<reference evidence="2 6" key="1">
    <citation type="journal article" date="2019" name="Sci. Rep.">
        <title>Orb-weaving spider Araneus ventricosus genome elucidates the spidroin gene catalogue.</title>
        <authorList>
            <person name="Kono N."/>
            <person name="Nakamura H."/>
            <person name="Ohtoshi R."/>
            <person name="Moran D.A.P."/>
            <person name="Shinohara A."/>
            <person name="Yoshida Y."/>
            <person name="Fujiwara M."/>
            <person name="Mori M."/>
            <person name="Tomita M."/>
            <person name="Arakawa K."/>
        </authorList>
    </citation>
    <scope>NUCLEOTIDE SEQUENCE [LARGE SCALE GENOMIC DNA]</scope>
</reference>
<evidence type="ECO:0000259" key="1">
    <source>
        <dbReference type="Pfam" id="PF17906"/>
    </source>
</evidence>
<dbReference type="PANTHER" id="PTHR46060:SF1">
    <property type="entry name" value="MARINER MOS1 TRANSPOSASE-LIKE PROTEIN"/>
    <property type="match status" value="1"/>
</dbReference>
<dbReference type="OrthoDB" id="6469635at2759"/>
<evidence type="ECO:0000313" key="6">
    <source>
        <dbReference type="Proteomes" id="UP000499080"/>
    </source>
</evidence>
<dbReference type="Proteomes" id="UP000499080">
    <property type="component" value="Unassembled WGS sequence"/>
</dbReference>
<gene>
    <name evidence="2" type="ORF">AVEN_123618_1</name>
    <name evidence="4" type="ORF">AVEN_131680_1</name>
    <name evidence="3" type="ORF">AVEN_176530_1</name>
    <name evidence="5" type="ORF">AVEN_204781_1</name>
</gene>
<evidence type="ECO:0000313" key="3">
    <source>
        <dbReference type="EMBL" id="GBO16422.1"/>
    </source>
</evidence>
<dbReference type="Gene3D" id="1.10.10.1450">
    <property type="match status" value="1"/>
</dbReference>
<keyword evidence="6" id="KW-1185">Reference proteome</keyword>